<organism evidence="3 4">
    <name type="scientific">Paralimibaculum aggregatum</name>
    <dbReference type="NCBI Taxonomy" id="3036245"/>
    <lineage>
        <taxon>Bacteria</taxon>
        <taxon>Pseudomonadati</taxon>
        <taxon>Pseudomonadota</taxon>
        <taxon>Alphaproteobacteria</taxon>
        <taxon>Rhodobacterales</taxon>
        <taxon>Paracoccaceae</taxon>
        <taxon>Paralimibaculum</taxon>
    </lineage>
</organism>
<feature type="transmembrane region" description="Helical" evidence="2">
    <location>
        <begin position="411"/>
        <end position="435"/>
    </location>
</feature>
<dbReference type="RefSeq" id="WP_285669446.1">
    <property type="nucleotide sequence ID" value="NZ_BSYI01000001.1"/>
</dbReference>
<accession>A0ABQ6LI01</accession>
<dbReference type="EMBL" id="BSYI01000001">
    <property type="protein sequence ID" value="GMG80818.1"/>
    <property type="molecule type" value="Genomic_DNA"/>
</dbReference>
<dbReference type="PANTHER" id="PTHR32309">
    <property type="entry name" value="TYROSINE-PROTEIN KINASE"/>
    <property type="match status" value="1"/>
</dbReference>
<dbReference type="Proteomes" id="UP001239909">
    <property type="component" value="Unassembled WGS sequence"/>
</dbReference>
<reference evidence="3 4" key="1">
    <citation type="submission" date="2023-04" db="EMBL/GenBank/DDBJ databases">
        <title>Marinoamorphus aggregata gen. nov., sp. Nov., isolate from tissue of brittle star Ophioplocus japonicus.</title>
        <authorList>
            <person name="Kawano K."/>
            <person name="Sawayama S."/>
            <person name="Nakagawa S."/>
        </authorList>
    </citation>
    <scope>NUCLEOTIDE SEQUENCE [LARGE SCALE GENOMIC DNA]</scope>
    <source>
        <strain evidence="3 4">NKW23</strain>
    </source>
</reference>
<keyword evidence="4" id="KW-1185">Reference proteome</keyword>
<feature type="coiled-coil region" evidence="1">
    <location>
        <begin position="319"/>
        <end position="371"/>
    </location>
</feature>
<feature type="coiled-coil region" evidence="1">
    <location>
        <begin position="247"/>
        <end position="274"/>
    </location>
</feature>
<keyword evidence="2" id="KW-0472">Membrane</keyword>
<name>A0ABQ6LI01_9RHOB</name>
<proteinExistence type="predicted"/>
<comment type="caution">
    <text evidence="3">The sequence shown here is derived from an EMBL/GenBank/DDBJ whole genome shotgun (WGS) entry which is preliminary data.</text>
</comment>
<keyword evidence="2" id="KW-0812">Transmembrane</keyword>
<sequence length="440" mass="46962">MTEPRITGPAPAPATPAPAAPVLPDGPAALRAHVAQGLSAAAGRHNFSNRRRRFDVGFSERRRAGAIRAFARAGFALLVALPMALAGVYYGWLAEDRYEVESRMILRVNQAARPDRLSGITGLPSIEMQRDTQVIAEYLGSAGLVAELAAREGLRARWTGPAADPLRPETWIAGDWVARLAPDAPAEDLHARWEALSGAEIELPAGIVVFRLQSFTPEGARDLSAAAIAAAEALVERLNARVWADAVAKAEALFRDAADRLAAAQARLAVARNEAGVLDTEAEAGALSALASSTRAELIRLEQDHAAQAQHLAPSSARLQALSRRIASLKAQLAALGRERVGAGAADGRSLAEVMARFAEIEVEQELAERQFLAAAAKLEEVRQVAEARMMYLDVFVEPALPEEPSHPRRALWLGVILTACLALWGAAAGLFATIRNHMA</sequence>
<keyword evidence="1" id="KW-0175">Coiled coil</keyword>
<evidence type="ECO:0008006" key="5">
    <source>
        <dbReference type="Google" id="ProtNLM"/>
    </source>
</evidence>
<feature type="transmembrane region" description="Helical" evidence="2">
    <location>
        <begin position="69"/>
        <end position="92"/>
    </location>
</feature>
<gene>
    <name evidence="3" type="ORF">LNKW23_00300</name>
</gene>
<evidence type="ECO:0000256" key="2">
    <source>
        <dbReference type="SAM" id="Phobius"/>
    </source>
</evidence>
<protein>
    <recommendedName>
        <fullName evidence="5">Capsule biosynthesis protein</fullName>
    </recommendedName>
</protein>
<evidence type="ECO:0000313" key="3">
    <source>
        <dbReference type="EMBL" id="GMG80818.1"/>
    </source>
</evidence>
<dbReference type="PANTHER" id="PTHR32309:SF13">
    <property type="entry name" value="FERRIC ENTEROBACTIN TRANSPORT PROTEIN FEPE"/>
    <property type="match status" value="1"/>
</dbReference>
<dbReference type="InterPro" id="IPR050445">
    <property type="entry name" value="Bact_polysacc_biosynth/exp"/>
</dbReference>
<keyword evidence="2" id="KW-1133">Transmembrane helix</keyword>
<evidence type="ECO:0000313" key="4">
    <source>
        <dbReference type="Proteomes" id="UP001239909"/>
    </source>
</evidence>
<evidence type="ECO:0000256" key="1">
    <source>
        <dbReference type="SAM" id="Coils"/>
    </source>
</evidence>